<dbReference type="GO" id="GO:0006355">
    <property type="term" value="P:regulation of DNA-templated transcription"/>
    <property type="evidence" value="ECO:0007669"/>
    <property type="project" value="InterPro"/>
</dbReference>
<name>A0A918ZZ99_9ACTN</name>
<dbReference type="PRINTS" id="PR00038">
    <property type="entry name" value="HTHLUXR"/>
</dbReference>
<dbReference type="EMBL" id="BNBT01000092">
    <property type="protein sequence ID" value="GHE76193.1"/>
    <property type="molecule type" value="Genomic_DNA"/>
</dbReference>
<dbReference type="SMART" id="SM00421">
    <property type="entry name" value="HTH_LUXR"/>
    <property type="match status" value="1"/>
</dbReference>
<evidence type="ECO:0000313" key="3">
    <source>
        <dbReference type="EMBL" id="GHE76193.1"/>
    </source>
</evidence>
<sequence>MATGGGPVDVGPTDATLTDSTPSGNGPPSERTGGGSADGELSDGEATDGQAAGDRPTSDRLTGDGTTGDRPTGDGTAGDALADGGGTKGALAGGEPAGRHSPHPADAMCGAGRVLYGRALRAGRLPARAAAVAPCLVDQGLLHPDLDDMRWLLPSPPSGALLRLLRGIEEDVARERHREAELTRAFAPLLALAREAPDHPRDVPAAPLTLHHGATRVADAVSRALDACTHEALTIQPGGFRPGADLPSGPPCEQALLSRGCRVRTLYQDTTRHAFPVVAHVERLQGDVEVRTLSEVTEQLVVLDRAVAFIPAAGDRALALEIRAPALVGYLTALFDRLWDLATPMFPNPPPAPARRGITARQRAIAALLTEGLTDAGIAERLGMNVRTVRAHIAKLSTALGSTSRTQLGYLIGQSGIVGPGDLSRTC</sequence>
<protein>
    <recommendedName>
        <fullName evidence="2">HTH luxR-type domain-containing protein</fullName>
    </recommendedName>
</protein>
<dbReference type="SUPFAM" id="SSF46894">
    <property type="entry name" value="C-terminal effector domain of the bipartite response regulators"/>
    <property type="match status" value="1"/>
</dbReference>
<dbReference type="InterPro" id="IPR051797">
    <property type="entry name" value="TrmB-like"/>
</dbReference>
<dbReference type="PANTHER" id="PTHR34293:SF1">
    <property type="entry name" value="HTH-TYPE TRANSCRIPTIONAL REGULATOR TRMBL2"/>
    <property type="match status" value="1"/>
</dbReference>
<accession>A0A918ZZ99</accession>
<dbReference type="CDD" id="cd06170">
    <property type="entry name" value="LuxR_C_like"/>
    <property type="match status" value="1"/>
</dbReference>
<evidence type="ECO:0000313" key="4">
    <source>
        <dbReference type="Proteomes" id="UP000608024"/>
    </source>
</evidence>
<dbReference type="PANTHER" id="PTHR34293">
    <property type="entry name" value="HTH-TYPE TRANSCRIPTIONAL REGULATOR TRMBL2"/>
    <property type="match status" value="1"/>
</dbReference>
<comment type="caution">
    <text evidence="3">The sequence shown here is derived from an EMBL/GenBank/DDBJ whole genome shotgun (WGS) entry which is preliminary data.</text>
</comment>
<gene>
    <name evidence="3" type="ORF">GCM10018785_50580</name>
</gene>
<dbReference type="InterPro" id="IPR036388">
    <property type="entry name" value="WH-like_DNA-bd_sf"/>
</dbReference>
<dbReference type="PROSITE" id="PS50043">
    <property type="entry name" value="HTH_LUXR_2"/>
    <property type="match status" value="1"/>
</dbReference>
<dbReference type="Pfam" id="PF00196">
    <property type="entry name" value="GerE"/>
    <property type="match status" value="1"/>
</dbReference>
<reference evidence="3" key="2">
    <citation type="submission" date="2020-09" db="EMBL/GenBank/DDBJ databases">
        <authorList>
            <person name="Sun Q."/>
            <person name="Ohkuma M."/>
        </authorList>
    </citation>
    <scope>NUCLEOTIDE SEQUENCE</scope>
    <source>
        <strain evidence="3">JCM 4784</strain>
    </source>
</reference>
<feature type="region of interest" description="Disordered" evidence="1">
    <location>
        <begin position="1"/>
        <end position="105"/>
    </location>
</feature>
<feature type="compositionally biased region" description="Gly residues" evidence="1">
    <location>
        <begin position="83"/>
        <end position="96"/>
    </location>
</feature>
<dbReference type="InterPro" id="IPR016032">
    <property type="entry name" value="Sig_transdc_resp-reg_C-effctor"/>
</dbReference>
<dbReference type="Proteomes" id="UP000608024">
    <property type="component" value="Unassembled WGS sequence"/>
</dbReference>
<dbReference type="Gene3D" id="1.10.10.10">
    <property type="entry name" value="Winged helix-like DNA-binding domain superfamily/Winged helix DNA-binding domain"/>
    <property type="match status" value="1"/>
</dbReference>
<organism evidence="3 4">
    <name type="scientific">Streptomyces longispororuber</name>
    <dbReference type="NCBI Taxonomy" id="68230"/>
    <lineage>
        <taxon>Bacteria</taxon>
        <taxon>Bacillati</taxon>
        <taxon>Actinomycetota</taxon>
        <taxon>Actinomycetes</taxon>
        <taxon>Kitasatosporales</taxon>
        <taxon>Streptomycetaceae</taxon>
        <taxon>Streptomyces</taxon>
    </lineage>
</organism>
<dbReference type="InterPro" id="IPR000792">
    <property type="entry name" value="Tscrpt_reg_LuxR_C"/>
</dbReference>
<dbReference type="AlphaFoldDB" id="A0A918ZZ99"/>
<proteinExistence type="predicted"/>
<evidence type="ECO:0000259" key="2">
    <source>
        <dbReference type="PROSITE" id="PS50043"/>
    </source>
</evidence>
<dbReference type="GO" id="GO:0003677">
    <property type="term" value="F:DNA binding"/>
    <property type="evidence" value="ECO:0007669"/>
    <property type="project" value="InterPro"/>
</dbReference>
<evidence type="ECO:0000256" key="1">
    <source>
        <dbReference type="SAM" id="MobiDB-lite"/>
    </source>
</evidence>
<feature type="compositionally biased region" description="Polar residues" evidence="1">
    <location>
        <begin position="15"/>
        <end position="26"/>
    </location>
</feature>
<feature type="domain" description="HTH luxR-type" evidence="2">
    <location>
        <begin position="350"/>
        <end position="416"/>
    </location>
</feature>
<reference evidence="3" key="1">
    <citation type="journal article" date="2014" name="Int. J. Syst. Evol. Microbiol.">
        <title>Complete genome sequence of Corynebacterium casei LMG S-19264T (=DSM 44701T), isolated from a smear-ripened cheese.</title>
        <authorList>
            <consortium name="US DOE Joint Genome Institute (JGI-PGF)"/>
            <person name="Walter F."/>
            <person name="Albersmeier A."/>
            <person name="Kalinowski J."/>
            <person name="Ruckert C."/>
        </authorList>
    </citation>
    <scope>NUCLEOTIDE SEQUENCE</scope>
    <source>
        <strain evidence="3">JCM 4784</strain>
    </source>
</reference>
<keyword evidence="4" id="KW-1185">Reference proteome</keyword>
<feature type="compositionally biased region" description="Low complexity" evidence="1">
    <location>
        <begin position="63"/>
        <end position="82"/>
    </location>
</feature>